<dbReference type="AlphaFoldDB" id="A0A4V1J0U0"/>
<dbReference type="GO" id="GO:0008270">
    <property type="term" value="F:zinc ion binding"/>
    <property type="evidence" value="ECO:0007669"/>
    <property type="project" value="InterPro"/>
</dbReference>
<organism evidence="2 3">
    <name type="scientific">Syncephalis pseudoplumigaleata</name>
    <dbReference type="NCBI Taxonomy" id="1712513"/>
    <lineage>
        <taxon>Eukaryota</taxon>
        <taxon>Fungi</taxon>
        <taxon>Fungi incertae sedis</taxon>
        <taxon>Zoopagomycota</taxon>
        <taxon>Zoopagomycotina</taxon>
        <taxon>Zoopagomycetes</taxon>
        <taxon>Zoopagales</taxon>
        <taxon>Piptocephalidaceae</taxon>
        <taxon>Syncephalis</taxon>
    </lineage>
</organism>
<dbReference type="Proteomes" id="UP000278143">
    <property type="component" value="Unassembled WGS sequence"/>
</dbReference>
<dbReference type="InterPro" id="IPR035937">
    <property type="entry name" value="FPG_N"/>
</dbReference>
<gene>
    <name evidence="2" type="ORF">SYNPS1DRAFT_25415</name>
</gene>
<dbReference type="SUPFAM" id="SSF81624">
    <property type="entry name" value="N-terminal domain of MutM-like DNA repair proteins"/>
    <property type="match status" value="1"/>
</dbReference>
<dbReference type="Pfam" id="PF01149">
    <property type="entry name" value="Fapy_DNA_glyco"/>
    <property type="match status" value="1"/>
</dbReference>
<evidence type="ECO:0000313" key="2">
    <source>
        <dbReference type="EMBL" id="RKP22729.1"/>
    </source>
</evidence>
<dbReference type="EMBL" id="KZ991745">
    <property type="protein sequence ID" value="RKP22729.1"/>
    <property type="molecule type" value="Genomic_DNA"/>
</dbReference>
<accession>A0A4V1J0U0</accession>
<dbReference type="InterPro" id="IPR012319">
    <property type="entry name" value="FPG_cat"/>
</dbReference>
<evidence type="ECO:0000313" key="3">
    <source>
        <dbReference type="Proteomes" id="UP000278143"/>
    </source>
</evidence>
<dbReference type="Gene3D" id="3.20.190.10">
    <property type="entry name" value="MutM-like, N-terminal"/>
    <property type="match status" value="1"/>
</dbReference>
<proteinExistence type="predicted"/>
<keyword evidence="3" id="KW-1185">Reference proteome</keyword>
<dbReference type="PROSITE" id="PS51068">
    <property type="entry name" value="FPG_CAT"/>
    <property type="match status" value="1"/>
</dbReference>
<protein>
    <recommendedName>
        <fullName evidence="1">Formamidopyrimidine-DNA glycosylase catalytic domain-containing protein</fullName>
    </recommendedName>
</protein>
<dbReference type="GO" id="GO:0019104">
    <property type="term" value="F:DNA N-glycosylase activity"/>
    <property type="evidence" value="ECO:0007669"/>
    <property type="project" value="InterPro"/>
</dbReference>
<evidence type="ECO:0000259" key="1">
    <source>
        <dbReference type="PROSITE" id="PS51068"/>
    </source>
</evidence>
<dbReference type="GO" id="GO:0003906">
    <property type="term" value="F:DNA-(apurinic or apyrimidinic site) endonuclease activity"/>
    <property type="evidence" value="ECO:0007669"/>
    <property type="project" value="InterPro"/>
</dbReference>
<name>A0A4V1J0U0_9FUNG</name>
<sequence>MPELPEVERARRLLEERCLGCEVVSVKVVGARMGRRHRSMRWWAAVSSWWADAASYSSSSSTDRLRSCATLA</sequence>
<reference evidence="3" key="1">
    <citation type="journal article" date="2018" name="Nat. Microbiol.">
        <title>Leveraging single-cell genomics to expand the fungal tree of life.</title>
        <authorList>
            <person name="Ahrendt S.R."/>
            <person name="Quandt C.A."/>
            <person name="Ciobanu D."/>
            <person name="Clum A."/>
            <person name="Salamov A."/>
            <person name="Andreopoulos B."/>
            <person name="Cheng J.F."/>
            <person name="Woyke T."/>
            <person name="Pelin A."/>
            <person name="Henrissat B."/>
            <person name="Reynolds N.K."/>
            <person name="Benny G.L."/>
            <person name="Smith M.E."/>
            <person name="James T.Y."/>
            <person name="Grigoriev I.V."/>
        </authorList>
    </citation>
    <scope>NUCLEOTIDE SEQUENCE [LARGE SCALE GENOMIC DNA]</scope>
    <source>
        <strain evidence="3">Benny S71-1</strain>
    </source>
</reference>
<feature type="domain" description="Formamidopyrimidine-DNA glycosylase catalytic" evidence="1">
    <location>
        <begin position="2"/>
        <end position="28"/>
    </location>
</feature>
<dbReference type="GO" id="GO:0006284">
    <property type="term" value="P:base-excision repair"/>
    <property type="evidence" value="ECO:0007669"/>
    <property type="project" value="InterPro"/>
</dbReference>